<proteinExistence type="inferred from homology"/>
<evidence type="ECO:0000256" key="5">
    <source>
        <dbReference type="ARBA" id="ARBA00022723"/>
    </source>
</evidence>
<dbReference type="GO" id="GO:0004518">
    <property type="term" value="F:nuclease activity"/>
    <property type="evidence" value="ECO:0007669"/>
    <property type="project" value="UniProtKB-KW"/>
</dbReference>
<dbReference type="Pfam" id="PF13359">
    <property type="entry name" value="DDE_Tnp_4"/>
    <property type="match status" value="1"/>
</dbReference>
<sequence length="228" mass="25783">NEFRLQRRQLRDASDPLSSPEGSFRAIYRLSRQLATSLINDLIPFMPIFVALHFFVQGSYQKAVGQDFFLAISQSSVSRCIKEVNLALENLQNLIRFPNSDEELNLEKFMNMPNGFPGIIGFIDCTHVAIVAPPTEDENYPAVVFLNRKGYYSINVQIICQAELKILAINARFPGSVHDSAIWESSVAKQELHRIHNRGHNNCWLIGDSGYPAQPWLLTQFLGNTTEA</sequence>
<evidence type="ECO:0000256" key="3">
    <source>
        <dbReference type="ARBA" id="ARBA00006958"/>
    </source>
</evidence>
<evidence type="ECO:0000256" key="9">
    <source>
        <dbReference type="SAM" id="Phobius"/>
    </source>
</evidence>
<keyword evidence="9" id="KW-1133">Transmembrane helix</keyword>
<dbReference type="AlphaFoldDB" id="A0AAV8VGG9"/>
<evidence type="ECO:0000256" key="7">
    <source>
        <dbReference type="ARBA" id="ARBA00023242"/>
    </source>
</evidence>
<evidence type="ECO:0000256" key="8">
    <source>
        <dbReference type="SAM" id="MobiDB-lite"/>
    </source>
</evidence>
<keyword evidence="5" id="KW-0479">Metal-binding</keyword>
<dbReference type="Proteomes" id="UP001159042">
    <property type="component" value="Unassembled WGS sequence"/>
</dbReference>
<dbReference type="EMBL" id="JANEYG010000095">
    <property type="protein sequence ID" value="KAJ8913397.1"/>
    <property type="molecule type" value="Genomic_DNA"/>
</dbReference>
<keyword evidence="9" id="KW-0472">Membrane</keyword>
<evidence type="ECO:0000256" key="6">
    <source>
        <dbReference type="ARBA" id="ARBA00022801"/>
    </source>
</evidence>
<evidence type="ECO:0000256" key="4">
    <source>
        <dbReference type="ARBA" id="ARBA00022722"/>
    </source>
</evidence>
<feature type="domain" description="DDE Tnp4" evidence="10">
    <location>
        <begin position="123"/>
        <end position="221"/>
    </location>
</feature>
<evidence type="ECO:0000313" key="11">
    <source>
        <dbReference type="EMBL" id="KAJ8913397.1"/>
    </source>
</evidence>
<feature type="compositionally biased region" description="Basic and acidic residues" evidence="8">
    <location>
        <begin position="1"/>
        <end position="14"/>
    </location>
</feature>
<comment type="cofactor">
    <cofactor evidence="1">
        <name>a divalent metal cation</name>
        <dbReference type="ChEBI" id="CHEBI:60240"/>
    </cofactor>
</comment>
<keyword evidence="12" id="KW-1185">Reference proteome</keyword>
<dbReference type="PANTHER" id="PTHR22930:SF289">
    <property type="entry name" value="DDE TNP4 DOMAIN-CONTAINING PROTEIN-RELATED"/>
    <property type="match status" value="1"/>
</dbReference>
<feature type="non-terminal residue" evidence="11">
    <location>
        <position position="1"/>
    </location>
</feature>
<evidence type="ECO:0000313" key="12">
    <source>
        <dbReference type="Proteomes" id="UP001159042"/>
    </source>
</evidence>
<gene>
    <name evidence="11" type="ORF">NQ315_008790</name>
</gene>
<keyword evidence="9" id="KW-0812">Transmembrane</keyword>
<dbReference type="InterPro" id="IPR045249">
    <property type="entry name" value="HARBI1-like"/>
</dbReference>
<keyword evidence="6" id="KW-0378">Hydrolase</keyword>
<dbReference type="PANTHER" id="PTHR22930">
    <property type="match status" value="1"/>
</dbReference>
<evidence type="ECO:0000256" key="1">
    <source>
        <dbReference type="ARBA" id="ARBA00001968"/>
    </source>
</evidence>
<keyword evidence="4" id="KW-0540">Nuclease</keyword>
<feature type="region of interest" description="Disordered" evidence="8">
    <location>
        <begin position="1"/>
        <end position="20"/>
    </location>
</feature>
<evidence type="ECO:0000256" key="2">
    <source>
        <dbReference type="ARBA" id="ARBA00004123"/>
    </source>
</evidence>
<comment type="caution">
    <text evidence="11">The sequence shown here is derived from an EMBL/GenBank/DDBJ whole genome shotgun (WGS) entry which is preliminary data.</text>
</comment>
<dbReference type="GO" id="GO:0016787">
    <property type="term" value="F:hydrolase activity"/>
    <property type="evidence" value="ECO:0007669"/>
    <property type="project" value="UniProtKB-KW"/>
</dbReference>
<dbReference type="GO" id="GO:0046872">
    <property type="term" value="F:metal ion binding"/>
    <property type="evidence" value="ECO:0007669"/>
    <property type="project" value="UniProtKB-KW"/>
</dbReference>
<name>A0AAV8VGG9_9CUCU</name>
<dbReference type="InterPro" id="IPR027806">
    <property type="entry name" value="HARBI1_dom"/>
</dbReference>
<reference evidence="11 12" key="1">
    <citation type="journal article" date="2023" name="Insect Mol. Biol.">
        <title>Genome sequencing provides insights into the evolution of gene families encoding plant cell wall-degrading enzymes in longhorned beetles.</title>
        <authorList>
            <person name="Shin N.R."/>
            <person name="Okamura Y."/>
            <person name="Kirsch R."/>
            <person name="Pauchet Y."/>
        </authorList>
    </citation>
    <scope>NUCLEOTIDE SEQUENCE [LARGE SCALE GENOMIC DNA]</scope>
    <source>
        <strain evidence="11">EAD_L_NR</strain>
    </source>
</reference>
<accession>A0AAV8VGG9</accession>
<comment type="similarity">
    <text evidence="3">Belongs to the HARBI1 family.</text>
</comment>
<comment type="subcellular location">
    <subcellularLocation>
        <location evidence="2">Nucleus</location>
    </subcellularLocation>
</comment>
<keyword evidence="7" id="KW-0539">Nucleus</keyword>
<dbReference type="GO" id="GO:0005634">
    <property type="term" value="C:nucleus"/>
    <property type="evidence" value="ECO:0007669"/>
    <property type="project" value="UniProtKB-SubCell"/>
</dbReference>
<organism evidence="11 12">
    <name type="scientific">Exocentrus adspersus</name>
    <dbReference type="NCBI Taxonomy" id="1586481"/>
    <lineage>
        <taxon>Eukaryota</taxon>
        <taxon>Metazoa</taxon>
        <taxon>Ecdysozoa</taxon>
        <taxon>Arthropoda</taxon>
        <taxon>Hexapoda</taxon>
        <taxon>Insecta</taxon>
        <taxon>Pterygota</taxon>
        <taxon>Neoptera</taxon>
        <taxon>Endopterygota</taxon>
        <taxon>Coleoptera</taxon>
        <taxon>Polyphaga</taxon>
        <taxon>Cucujiformia</taxon>
        <taxon>Chrysomeloidea</taxon>
        <taxon>Cerambycidae</taxon>
        <taxon>Lamiinae</taxon>
        <taxon>Acanthocinini</taxon>
        <taxon>Exocentrus</taxon>
    </lineage>
</organism>
<feature type="transmembrane region" description="Helical" evidence="9">
    <location>
        <begin position="34"/>
        <end position="56"/>
    </location>
</feature>
<protein>
    <recommendedName>
        <fullName evidence="10">DDE Tnp4 domain-containing protein</fullName>
    </recommendedName>
</protein>
<evidence type="ECO:0000259" key="10">
    <source>
        <dbReference type="Pfam" id="PF13359"/>
    </source>
</evidence>